<protein>
    <submittedName>
        <fullName evidence="2">Uncharacterized protein</fullName>
    </submittedName>
</protein>
<name>A0A1T3F4R0_ELIME</name>
<proteinExistence type="predicted"/>
<comment type="caution">
    <text evidence="2">The sequence shown here is derived from an EMBL/GenBank/DDBJ whole genome shotgun (WGS) entry which is preliminary data.</text>
</comment>
<accession>A0A1T3F4R0</accession>
<keyword evidence="1" id="KW-0812">Transmembrane</keyword>
<dbReference type="RefSeq" id="WP_070904895.1">
    <property type="nucleotide sequence ID" value="NZ_CP016378.1"/>
</dbReference>
<keyword evidence="1" id="KW-1133">Transmembrane helix</keyword>
<dbReference type="OrthoDB" id="9957602at2"/>
<dbReference type="EMBL" id="MPOG01000001">
    <property type="protein sequence ID" value="OOH97782.1"/>
    <property type="molecule type" value="Genomic_DNA"/>
</dbReference>
<gene>
    <name evidence="2" type="ORF">BMF97_00485</name>
</gene>
<feature type="transmembrane region" description="Helical" evidence="1">
    <location>
        <begin position="74"/>
        <end position="93"/>
    </location>
</feature>
<keyword evidence="3" id="KW-1185">Reference proteome</keyword>
<reference evidence="2 3" key="1">
    <citation type="submission" date="2016-11" db="EMBL/GenBank/DDBJ databases">
        <title>Genome sequence and comparative genomic analysis of clinical strain Elizabethkingia meningoseptica 61421 PRCM.</title>
        <authorList>
            <person name="Wang M."/>
            <person name="Hu S."/>
            <person name="Cao L."/>
            <person name="Jiang T."/>
            <person name="Zhou Y."/>
            <person name="Ming D."/>
        </authorList>
    </citation>
    <scope>NUCLEOTIDE SEQUENCE [LARGE SCALE GENOMIC DNA]</scope>
    <source>
        <strain evidence="2 3">61421 PRCM</strain>
    </source>
</reference>
<feature type="transmembrane region" description="Helical" evidence="1">
    <location>
        <begin position="99"/>
        <end position="117"/>
    </location>
</feature>
<sequence>MKNLKIISIISFLLIGGVHEKAVINLLVFPYSLVDFFGCIFNNNLNINTILGFIMALALLGTLIIFYKSQDRNLLILCFIALTAFSIYLSGILDHKPTIYFVVTFAVFIISSLILIVRNFKFPDKNS</sequence>
<dbReference type="AlphaFoldDB" id="A0A1T3F4R0"/>
<organism evidence="2 3">
    <name type="scientific">Elizabethkingia meningoseptica</name>
    <name type="common">Chryseobacterium meningosepticum</name>
    <dbReference type="NCBI Taxonomy" id="238"/>
    <lineage>
        <taxon>Bacteria</taxon>
        <taxon>Pseudomonadati</taxon>
        <taxon>Bacteroidota</taxon>
        <taxon>Flavobacteriia</taxon>
        <taxon>Flavobacteriales</taxon>
        <taxon>Weeksellaceae</taxon>
        <taxon>Elizabethkingia</taxon>
    </lineage>
</organism>
<evidence type="ECO:0000313" key="2">
    <source>
        <dbReference type="EMBL" id="OOH97782.1"/>
    </source>
</evidence>
<dbReference type="STRING" id="238.BBD35_03625"/>
<evidence type="ECO:0000313" key="3">
    <source>
        <dbReference type="Proteomes" id="UP000188947"/>
    </source>
</evidence>
<keyword evidence="1" id="KW-0472">Membrane</keyword>
<feature type="transmembrane region" description="Helical" evidence="1">
    <location>
        <begin position="45"/>
        <end position="67"/>
    </location>
</feature>
<dbReference type="Proteomes" id="UP000188947">
    <property type="component" value="Unassembled WGS sequence"/>
</dbReference>
<evidence type="ECO:0000256" key="1">
    <source>
        <dbReference type="SAM" id="Phobius"/>
    </source>
</evidence>